<dbReference type="Proteomes" id="UP000321717">
    <property type="component" value="Unassembled WGS sequence"/>
</dbReference>
<dbReference type="PANTHER" id="PTHR10192:SF5">
    <property type="entry name" value="GEPHYRIN"/>
    <property type="match status" value="1"/>
</dbReference>
<evidence type="ECO:0000256" key="1">
    <source>
        <dbReference type="ARBA" id="ARBA00002901"/>
    </source>
</evidence>
<dbReference type="SUPFAM" id="SSF53218">
    <property type="entry name" value="Molybdenum cofactor biosynthesis proteins"/>
    <property type="match status" value="1"/>
</dbReference>
<dbReference type="Gene3D" id="2.40.340.10">
    <property type="entry name" value="MoeA, C-terminal, domain IV"/>
    <property type="match status" value="1"/>
</dbReference>
<dbReference type="RefSeq" id="WP_147181462.1">
    <property type="nucleotide sequence ID" value="NZ_BJZP01000020.1"/>
</dbReference>
<keyword evidence="6" id="KW-0460">Magnesium</keyword>
<dbReference type="Gene3D" id="3.90.105.10">
    <property type="entry name" value="Molybdopterin biosynthesis moea protein, domain 2"/>
    <property type="match status" value="1"/>
</dbReference>
<evidence type="ECO:0000256" key="3">
    <source>
        <dbReference type="ARBA" id="ARBA00010763"/>
    </source>
</evidence>
<keyword evidence="6 8" id="KW-0808">Transferase</keyword>
<evidence type="ECO:0000259" key="7">
    <source>
        <dbReference type="SMART" id="SM00852"/>
    </source>
</evidence>
<dbReference type="InterPro" id="IPR038987">
    <property type="entry name" value="MoeA-like"/>
</dbReference>
<dbReference type="InterPro" id="IPR008284">
    <property type="entry name" value="MoCF_biosynth_CS"/>
</dbReference>
<dbReference type="SMART" id="SM00852">
    <property type="entry name" value="MoCF_biosynth"/>
    <property type="match status" value="1"/>
</dbReference>
<evidence type="ECO:0000256" key="5">
    <source>
        <dbReference type="ARBA" id="ARBA00047317"/>
    </source>
</evidence>
<comment type="pathway">
    <text evidence="2 6">Cofactor biosynthesis; molybdopterin biosynthesis.</text>
</comment>
<keyword evidence="4 6" id="KW-0501">Molybdenum cofactor biosynthesis</keyword>
<dbReference type="EMBL" id="BJZP01000020">
    <property type="protein sequence ID" value="GEO86533.1"/>
    <property type="molecule type" value="Genomic_DNA"/>
</dbReference>
<evidence type="ECO:0000313" key="8">
    <source>
        <dbReference type="EMBL" id="GEO86533.1"/>
    </source>
</evidence>
<sequence>MPVNPRAACNCDVQPSGPDLMSVERAIEVAVGMARPITGAQEVVLRFARGRILAADLHAPQAMPAFDNSAMDGFALRLQDIPGTGPWRLPVAGTMTAGSALGLAGAVVGAALRIFTGAPVPAICDAVVMQENCDDQGEHVLIFSRPAMGENIRRAGEDIGAGALLASRGTIIEARHIGLLAGNGHASVQVRRRPRIAVLSTGDELVDRGKGSASIHDTNRPMLLALCEGLGAEVTDLGICADDLGAMTGLLRANATQYDMILTSGAASVGGRDFVRPALYAAGGSVEACRVALKPGKPVFFGRLGDALLTGLPGNPLSAYTGFQLFVARQIAAMLGFSGAEMSVEKAVAGFGWKRKAGRAEYLPVRIVAHDASGRPIVERLGHGSSASLMPLSQADGVAVLDASSTEGACGTPVSWFPFCRRKFAWRSI</sequence>
<accession>A0A512HM71</accession>
<dbReference type="AlphaFoldDB" id="A0A512HM71"/>
<dbReference type="InterPro" id="IPR036135">
    <property type="entry name" value="MoeA_linker/N_sf"/>
</dbReference>
<comment type="function">
    <text evidence="1 6">Catalyzes the insertion of molybdate into adenylated molybdopterin with the concomitant release of AMP.</text>
</comment>
<comment type="similarity">
    <text evidence="3 6">Belongs to the MoeA family.</text>
</comment>
<dbReference type="CDD" id="cd00887">
    <property type="entry name" value="MoeA"/>
    <property type="match status" value="1"/>
</dbReference>
<keyword evidence="6" id="KW-0500">Molybdenum</keyword>
<dbReference type="GO" id="GO:0046872">
    <property type="term" value="F:metal ion binding"/>
    <property type="evidence" value="ECO:0007669"/>
    <property type="project" value="UniProtKB-UniRule"/>
</dbReference>
<dbReference type="PROSITE" id="PS01079">
    <property type="entry name" value="MOCF_BIOSYNTHESIS_2"/>
    <property type="match status" value="1"/>
</dbReference>
<dbReference type="GO" id="GO:0006777">
    <property type="term" value="P:Mo-molybdopterin cofactor biosynthetic process"/>
    <property type="evidence" value="ECO:0007669"/>
    <property type="project" value="UniProtKB-UniRule"/>
</dbReference>
<dbReference type="UniPathway" id="UPA00344"/>
<keyword evidence="6" id="KW-0479">Metal-binding</keyword>
<organism evidence="8 9">
    <name type="scientific">Ciceribacter naphthalenivorans</name>
    <dbReference type="NCBI Taxonomy" id="1118451"/>
    <lineage>
        <taxon>Bacteria</taxon>
        <taxon>Pseudomonadati</taxon>
        <taxon>Pseudomonadota</taxon>
        <taxon>Alphaproteobacteria</taxon>
        <taxon>Hyphomicrobiales</taxon>
        <taxon>Rhizobiaceae</taxon>
        <taxon>Ciceribacter</taxon>
    </lineage>
</organism>
<comment type="catalytic activity">
    <reaction evidence="5">
        <text>adenylyl-molybdopterin + molybdate = Mo-molybdopterin + AMP + H(+)</text>
        <dbReference type="Rhea" id="RHEA:35047"/>
        <dbReference type="ChEBI" id="CHEBI:15378"/>
        <dbReference type="ChEBI" id="CHEBI:36264"/>
        <dbReference type="ChEBI" id="CHEBI:62727"/>
        <dbReference type="ChEBI" id="CHEBI:71302"/>
        <dbReference type="ChEBI" id="CHEBI:456215"/>
        <dbReference type="EC" id="2.10.1.1"/>
    </reaction>
</comment>
<dbReference type="NCBIfam" id="NF045515">
    <property type="entry name" value="Glp_gephyrin"/>
    <property type="match status" value="1"/>
</dbReference>
<keyword evidence="9" id="KW-1185">Reference proteome</keyword>
<name>A0A512HM71_9HYPH</name>
<dbReference type="InterPro" id="IPR036425">
    <property type="entry name" value="MoaB/Mog-like_dom_sf"/>
</dbReference>
<dbReference type="Gene3D" id="2.170.190.11">
    <property type="entry name" value="Molybdopterin biosynthesis moea protein, domain 3"/>
    <property type="match status" value="1"/>
</dbReference>
<dbReference type="InterPro" id="IPR005111">
    <property type="entry name" value="MoeA_C_domain_IV"/>
</dbReference>
<evidence type="ECO:0000256" key="6">
    <source>
        <dbReference type="RuleBase" id="RU365090"/>
    </source>
</evidence>
<dbReference type="InterPro" id="IPR001453">
    <property type="entry name" value="MoaB/Mog_dom"/>
</dbReference>
<dbReference type="Pfam" id="PF03454">
    <property type="entry name" value="MoeA_C"/>
    <property type="match status" value="1"/>
</dbReference>
<gene>
    <name evidence="8" type="primary">moeA_2</name>
    <name evidence="8" type="ORF">RNA01_34650</name>
</gene>
<reference evidence="8 9" key="1">
    <citation type="submission" date="2019-07" db="EMBL/GenBank/DDBJ databases">
        <title>Whole genome shotgun sequence of Rhizobium naphthalenivorans NBRC 107585.</title>
        <authorList>
            <person name="Hosoyama A."/>
            <person name="Uohara A."/>
            <person name="Ohji S."/>
            <person name="Ichikawa N."/>
        </authorList>
    </citation>
    <scope>NUCLEOTIDE SEQUENCE [LARGE SCALE GENOMIC DNA]</scope>
    <source>
        <strain evidence="8 9">NBRC 107585</strain>
    </source>
</reference>
<dbReference type="EC" id="2.10.1.1" evidence="6"/>
<dbReference type="Gene3D" id="3.40.980.10">
    <property type="entry name" value="MoaB/Mog-like domain"/>
    <property type="match status" value="1"/>
</dbReference>
<dbReference type="InterPro" id="IPR005110">
    <property type="entry name" value="MoeA_linker/N"/>
</dbReference>
<dbReference type="GO" id="GO:0061599">
    <property type="term" value="F:molybdopterin molybdotransferase activity"/>
    <property type="evidence" value="ECO:0007669"/>
    <property type="project" value="UniProtKB-UniRule"/>
</dbReference>
<protein>
    <recommendedName>
        <fullName evidence="6">Molybdopterin molybdenumtransferase</fullName>
        <ecNumber evidence="6">2.10.1.1</ecNumber>
    </recommendedName>
</protein>
<dbReference type="SUPFAM" id="SSF63867">
    <property type="entry name" value="MoeA C-terminal domain-like"/>
    <property type="match status" value="1"/>
</dbReference>
<dbReference type="Pfam" id="PF03453">
    <property type="entry name" value="MoeA_N"/>
    <property type="match status" value="1"/>
</dbReference>
<comment type="caution">
    <text evidence="8">The sequence shown here is derived from an EMBL/GenBank/DDBJ whole genome shotgun (WGS) entry which is preliminary data.</text>
</comment>
<comment type="cofactor">
    <cofactor evidence="6">
        <name>Mg(2+)</name>
        <dbReference type="ChEBI" id="CHEBI:18420"/>
    </cofactor>
</comment>
<dbReference type="PANTHER" id="PTHR10192">
    <property type="entry name" value="MOLYBDOPTERIN BIOSYNTHESIS PROTEIN"/>
    <property type="match status" value="1"/>
</dbReference>
<dbReference type="GO" id="GO:0005829">
    <property type="term" value="C:cytosol"/>
    <property type="evidence" value="ECO:0007669"/>
    <property type="project" value="TreeGrafter"/>
</dbReference>
<proteinExistence type="inferred from homology"/>
<evidence type="ECO:0000256" key="2">
    <source>
        <dbReference type="ARBA" id="ARBA00005046"/>
    </source>
</evidence>
<dbReference type="OrthoDB" id="9804758at2"/>
<evidence type="ECO:0000256" key="4">
    <source>
        <dbReference type="ARBA" id="ARBA00023150"/>
    </source>
</evidence>
<evidence type="ECO:0000313" key="9">
    <source>
        <dbReference type="Proteomes" id="UP000321717"/>
    </source>
</evidence>
<dbReference type="Pfam" id="PF00994">
    <property type="entry name" value="MoCF_biosynth"/>
    <property type="match status" value="1"/>
</dbReference>
<dbReference type="SUPFAM" id="SSF63882">
    <property type="entry name" value="MoeA N-terminal region -like"/>
    <property type="match status" value="1"/>
</dbReference>
<feature type="domain" description="MoaB/Mog" evidence="7">
    <location>
        <begin position="197"/>
        <end position="333"/>
    </location>
</feature>
<dbReference type="InterPro" id="IPR036688">
    <property type="entry name" value="MoeA_C_domain_IV_sf"/>
</dbReference>